<dbReference type="Pfam" id="PF02770">
    <property type="entry name" value="Acyl-CoA_dh_M"/>
    <property type="match status" value="1"/>
</dbReference>
<dbReference type="EMBL" id="DTMQ01000017">
    <property type="protein sequence ID" value="HGE99018.1"/>
    <property type="molecule type" value="Genomic_DNA"/>
</dbReference>
<dbReference type="InterPro" id="IPR009100">
    <property type="entry name" value="AcylCoA_DH/oxidase_NM_dom_sf"/>
</dbReference>
<comment type="cofactor">
    <cofactor evidence="1 6">
        <name>FAD</name>
        <dbReference type="ChEBI" id="CHEBI:57692"/>
    </cofactor>
</comment>
<dbReference type="Gene3D" id="1.20.140.10">
    <property type="entry name" value="Butyryl-CoA Dehydrogenase, subunit A, domain 3"/>
    <property type="match status" value="1"/>
</dbReference>
<evidence type="ECO:0000259" key="9">
    <source>
        <dbReference type="Pfam" id="PF02771"/>
    </source>
</evidence>
<reference evidence="10" key="1">
    <citation type="journal article" date="2020" name="mSystems">
        <title>Genome- and Community-Level Interaction Insights into Carbon Utilization and Element Cycling Functions of Hydrothermarchaeota in Hydrothermal Sediment.</title>
        <authorList>
            <person name="Zhou Z."/>
            <person name="Liu Y."/>
            <person name="Xu W."/>
            <person name="Pan J."/>
            <person name="Luo Z.H."/>
            <person name="Li M."/>
        </authorList>
    </citation>
    <scope>NUCLEOTIDE SEQUENCE [LARGE SCALE GENOMIC DNA]</scope>
    <source>
        <strain evidence="10">SpSt-906</strain>
    </source>
</reference>
<gene>
    <name evidence="10" type="ORF">ENX07_02960</name>
</gene>
<feature type="domain" description="Acyl-CoA dehydrogenase/oxidase N-terminal" evidence="9">
    <location>
        <begin position="6"/>
        <end position="117"/>
    </location>
</feature>
<comment type="similarity">
    <text evidence="2 6">Belongs to the acyl-CoA dehydrogenase family.</text>
</comment>
<dbReference type="PIRSF" id="PIRSF016578">
    <property type="entry name" value="HsaA"/>
    <property type="match status" value="1"/>
</dbReference>
<dbReference type="FunFam" id="2.40.110.10:FF:000001">
    <property type="entry name" value="Acyl-CoA dehydrogenase, mitochondrial"/>
    <property type="match status" value="1"/>
</dbReference>
<dbReference type="GO" id="GO:0003995">
    <property type="term" value="F:acyl-CoA dehydrogenase activity"/>
    <property type="evidence" value="ECO:0007669"/>
    <property type="project" value="InterPro"/>
</dbReference>
<dbReference type="InterPro" id="IPR036250">
    <property type="entry name" value="AcylCo_DH-like_C"/>
</dbReference>
<evidence type="ECO:0000256" key="1">
    <source>
        <dbReference type="ARBA" id="ARBA00001974"/>
    </source>
</evidence>
<dbReference type="SUPFAM" id="SSF47203">
    <property type="entry name" value="Acyl-CoA dehydrogenase C-terminal domain-like"/>
    <property type="match status" value="1"/>
</dbReference>
<dbReference type="SUPFAM" id="SSF56645">
    <property type="entry name" value="Acyl-CoA dehydrogenase NM domain-like"/>
    <property type="match status" value="1"/>
</dbReference>
<organism evidence="10">
    <name type="scientific">candidate division WOR-3 bacterium</name>
    <dbReference type="NCBI Taxonomy" id="2052148"/>
    <lineage>
        <taxon>Bacteria</taxon>
        <taxon>Bacteria division WOR-3</taxon>
    </lineage>
</organism>
<dbReference type="Gene3D" id="1.10.540.10">
    <property type="entry name" value="Acyl-CoA dehydrogenase/oxidase, N-terminal domain"/>
    <property type="match status" value="1"/>
</dbReference>
<dbReference type="InterPro" id="IPR009075">
    <property type="entry name" value="AcylCo_DH/oxidase_C"/>
</dbReference>
<keyword evidence="4 6" id="KW-0274">FAD</keyword>
<dbReference type="InterPro" id="IPR013786">
    <property type="entry name" value="AcylCoA_DH/ox_N"/>
</dbReference>
<evidence type="ECO:0000259" key="7">
    <source>
        <dbReference type="Pfam" id="PF00441"/>
    </source>
</evidence>
<evidence type="ECO:0000256" key="3">
    <source>
        <dbReference type="ARBA" id="ARBA00022630"/>
    </source>
</evidence>
<dbReference type="GO" id="GO:0050660">
    <property type="term" value="F:flavin adenine dinucleotide binding"/>
    <property type="evidence" value="ECO:0007669"/>
    <property type="project" value="InterPro"/>
</dbReference>
<dbReference type="PROSITE" id="PS00073">
    <property type="entry name" value="ACYL_COA_DH_2"/>
    <property type="match status" value="1"/>
</dbReference>
<keyword evidence="5 6" id="KW-0560">Oxidoreductase</keyword>
<evidence type="ECO:0000313" key="10">
    <source>
        <dbReference type="EMBL" id="HGE99018.1"/>
    </source>
</evidence>
<accession>A0A7C3Z2Q6</accession>
<dbReference type="FunFam" id="1.20.140.10:FF:000004">
    <property type="entry name" value="Acyl-CoA dehydrogenase FadE25"/>
    <property type="match status" value="1"/>
</dbReference>
<dbReference type="Gene3D" id="2.40.110.10">
    <property type="entry name" value="Butyryl-CoA Dehydrogenase, subunit A, domain 2"/>
    <property type="match status" value="1"/>
</dbReference>
<sequence length="385" mass="42382">MTKFLTEEQKMIKDLARKISEEKVKPIRKQLDERQEYPFAIMEEFAKADLFRIYIPTEYEGMGGGVFEMCLAVEEISRICGGVGVSYAACGLAAFPIILFGSEEQKRRYLPRIAKGEICAFALTEAQAGSDASNVQTTARRDGKYYILNGTKQFITNGGVANIYVVIAATDKRRGARGLSAFIVEKGTPGFTFGKEEDKMGIRCSKTSELIFQDCPVPEENLLGKEGMGFIITMRTFDKTRPGVGAQAVGIAQGALEEALAYAKNRVQFGQPIASFQTIQNYLADMATEIEAARQLVYYAAQICDSGAKNISALSSMAKLFASDVAMRVTIKAVQIFGGYGYMKDYPVEKMMRDAKITQIYEGTNEIQRLVIASELLKGTATPIL</sequence>
<dbReference type="AlphaFoldDB" id="A0A7C3Z2Q6"/>
<evidence type="ECO:0000256" key="5">
    <source>
        <dbReference type="ARBA" id="ARBA00023002"/>
    </source>
</evidence>
<feature type="domain" description="Acyl-CoA dehydrogenase/oxidase C-terminal" evidence="7">
    <location>
        <begin position="227"/>
        <end position="376"/>
    </location>
</feature>
<evidence type="ECO:0000256" key="6">
    <source>
        <dbReference type="RuleBase" id="RU362125"/>
    </source>
</evidence>
<comment type="caution">
    <text evidence="10">The sequence shown here is derived from an EMBL/GenBank/DDBJ whole genome shotgun (WGS) entry which is preliminary data.</text>
</comment>
<dbReference type="InterPro" id="IPR006089">
    <property type="entry name" value="Acyl-CoA_DH_CS"/>
</dbReference>
<evidence type="ECO:0000259" key="8">
    <source>
        <dbReference type="Pfam" id="PF02770"/>
    </source>
</evidence>
<dbReference type="FunFam" id="1.10.540.10:FF:000002">
    <property type="entry name" value="Acyl-CoA dehydrogenase FadE19"/>
    <property type="match status" value="1"/>
</dbReference>
<evidence type="ECO:0000256" key="2">
    <source>
        <dbReference type="ARBA" id="ARBA00009347"/>
    </source>
</evidence>
<dbReference type="PANTHER" id="PTHR43884:SF12">
    <property type="entry name" value="ISOVALERYL-COA DEHYDROGENASE, MITOCHONDRIAL-RELATED"/>
    <property type="match status" value="1"/>
</dbReference>
<keyword evidence="3 6" id="KW-0285">Flavoprotein</keyword>
<name>A0A7C3Z2Q6_UNCW3</name>
<dbReference type="Pfam" id="PF02771">
    <property type="entry name" value="Acyl-CoA_dh_N"/>
    <property type="match status" value="1"/>
</dbReference>
<feature type="domain" description="Acyl-CoA oxidase/dehydrogenase middle" evidence="8">
    <location>
        <begin position="120"/>
        <end position="215"/>
    </location>
</feature>
<dbReference type="InterPro" id="IPR046373">
    <property type="entry name" value="Acyl-CoA_Oxase/DH_mid-dom_sf"/>
</dbReference>
<proteinExistence type="inferred from homology"/>
<dbReference type="InterPro" id="IPR006091">
    <property type="entry name" value="Acyl-CoA_Oxase/DH_mid-dom"/>
</dbReference>
<protein>
    <submittedName>
        <fullName evidence="10">Acyl-CoA dehydrogenase</fullName>
    </submittedName>
</protein>
<dbReference type="Pfam" id="PF00441">
    <property type="entry name" value="Acyl-CoA_dh_1"/>
    <property type="match status" value="1"/>
</dbReference>
<dbReference type="InterPro" id="IPR037069">
    <property type="entry name" value="AcylCoA_DH/ox_N_sf"/>
</dbReference>
<dbReference type="PANTHER" id="PTHR43884">
    <property type="entry name" value="ACYL-COA DEHYDROGENASE"/>
    <property type="match status" value="1"/>
</dbReference>
<evidence type="ECO:0000256" key="4">
    <source>
        <dbReference type="ARBA" id="ARBA00022827"/>
    </source>
</evidence>